<gene>
    <name evidence="2" type="ORF">HIJ39_18260</name>
</gene>
<feature type="chain" id="PRO_5039373208" evidence="1">
    <location>
        <begin position="22"/>
        <end position="252"/>
    </location>
</feature>
<accession>A0A7Y0L6L3</accession>
<proteinExistence type="predicted"/>
<evidence type="ECO:0000313" key="3">
    <source>
        <dbReference type="Proteomes" id="UP000533476"/>
    </source>
</evidence>
<keyword evidence="1" id="KW-0732">Signal</keyword>
<dbReference type="RefSeq" id="WP_169102258.1">
    <property type="nucleotide sequence ID" value="NZ_JABBVZ010000097.1"/>
</dbReference>
<dbReference type="AlphaFoldDB" id="A0A7Y0L6L3"/>
<feature type="signal peptide" evidence="1">
    <location>
        <begin position="1"/>
        <end position="21"/>
    </location>
</feature>
<comment type="caution">
    <text evidence="2">The sequence shown here is derived from an EMBL/GenBank/DDBJ whole genome shotgun (WGS) entry which is preliminary data.</text>
</comment>
<evidence type="ECO:0000256" key="1">
    <source>
        <dbReference type="SAM" id="SignalP"/>
    </source>
</evidence>
<dbReference type="PROSITE" id="PS51257">
    <property type="entry name" value="PROKAR_LIPOPROTEIN"/>
    <property type="match status" value="1"/>
</dbReference>
<dbReference type="Proteomes" id="UP000533476">
    <property type="component" value="Unassembled WGS sequence"/>
</dbReference>
<sequence length="252" mass="26359">MRVSRFTLMALLGLGLVGCGATPHTVAAKTSRPEPSVSPRIIDALKSVHSTLPALGPAGMSLPGSHPTMAYGDINVLVSSYRHAGQDSYTVTFFGGPKKPINASSLQTSPPLAAYAVSQARAVAPLLLPVPVGASVRKLKLDGASVTQASAHNPVSTTIIRWRHRAWRGEVYMVGGSAQNAQSTARSMMATVAHDGLPNAQQGAIIDDGGMFEVAWVPRHTKMLVDVNAPHFSLALGLANSLRPVSSGRSRG</sequence>
<name>A0A7Y0L6L3_9FIRM</name>
<evidence type="ECO:0000313" key="2">
    <source>
        <dbReference type="EMBL" id="NMP24278.1"/>
    </source>
</evidence>
<dbReference type="EMBL" id="JABBVZ010000097">
    <property type="protein sequence ID" value="NMP24278.1"/>
    <property type="molecule type" value="Genomic_DNA"/>
</dbReference>
<reference evidence="2 3" key="1">
    <citation type="submission" date="2020-04" db="EMBL/GenBank/DDBJ databases">
        <authorList>
            <person name="Zhang R."/>
            <person name="Schippers A."/>
        </authorList>
    </citation>
    <scope>NUCLEOTIDE SEQUENCE [LARGE SCALE GENOMIC DNA]</scope>
    <source>
        <strain evidence="2 3">DSM 109850</strain>
    </source>
</reference>
<protein>
    <submittedName>
        <fullName evidence="2">Uncharacterized protein</fullName>
    </submittedName>
</protein>
<organism evidence="2 3">
    <name type="scientific">Sulfobacillus harzensis</name>
    <dbReference type="NCBI Taxonomy" id="2729629"/>
    <lineage>
        <taxon>Bacteria</taxon>
        <taxon>Bacillati</taxon>
        <taxon>Bacillota</taxon>
        <taxon>Clostridia</taxon>
        <taxon>Eubacteriales</taxon>
        <taxon>Clostridiales Family XVII. Incertae Sedis</taxon>
        <taxon>Sulfobacillus</taxon>
    </lineage>
</organism>
<keyword evidence="3" id="KW-1185">Reference proteome</keyword>